<feature type="transmembrane region" description="Helical" evidence="1">
    <location>
        <begin position="252"/>
        <end position="270"/>
    </location>
</feature>
<dbReference type="RefSeq" id="WP_204864125.1">
    <property type="nucleotide sequence ID" value="NZ_JACJKH010000013.1"/>
</dbReference>
<feature type="transmembrane region" description="Helical" evidence="1">
    <location>
        <begin position="58"/>
        <end position="76"/>
    </location>
</feature>
<evidence type="ECO:0000256" key="1">
    <source>
        <dbReference type="SAM" id="Phobius"/>
    </source>
</evidence>
<feature type="transmembrane region" description="Helical" evidence="1">
    <location>
        <begin position="402"/>
        <end position="420"/>
    </location>
</feature>
<proteinExistence type="predicted"/>
<comment type="caution">
    <text evidence="2">The sequence shown here is derived from an EMBL/GenBank/DDBJ whole genome shotgun (WGS) entry which is preliminary data.</text>
</comment>
<evidence type="ECO:0008006" key="4">
    <source>
        <dbReference type="Google" id="ProtNLM"/>
    </source>
</evidence>
<keyword evidence="1" id="KW-0472">Membrane</keyword>
<feature type="transmembrane region" description="Helical" evidence="1">
    <location>
        <begin position="222"/>
        <end position="240"/>
    </location>
</feature>
<feature type="transmembrane region" description="Helical" evidence="1">
    <location>
        <begin position="198"/>
        <end position="216"/>
    </location>
</feature>
<accession>A0ABS2EH28</accession>
<keyword evidence="1" id="KW-0812">Transmembrane</keyword>
<evidence type="ECO:0000313" key="2">
    <source>
        <dbReference type="EMBL" id="MBM6744343.1"/>
    </source>
</evidence>
<name>A0ABS2EH28_9FIRM</name>
<feature type="transmembrane region" description="Helical" evidence="1">
    <location>
        <begin position="379"/>
        <end position="396"/>
    </location>
</feature>
<feature type="transmembrane region" description="Helical" evidence="1">
    <location>
        <begin position="88"/>
        <end position="108"/>
    </location>
</feature>
<dbReference type="Proteomes" id="UP000775686">
    <property type="component" value="Unassembled WGS sequence"/>
</dbReference>
<feature type="transmembrane region" description="Helical" evidence="1">
    <location>
        <begin position="160"/>
        <end position="186"/>
    </location>
</feature>
<keyword evidence="1" id="KW-1133">Transmembrane helix</keyword>
<gene>
    <name evidence="2" type="ORF">H6A32_08485</name>
</gene>
<feature type="transmembrane region" description="Helical" evidence="1">
    <location>
        <begin position="348"/>
        <end position="372"/>
    </location>
</feature>
<protein>
    <recommendedName>
        <fullName evidence="4">O-antigen ligase domain-containing protein</fullName>
    </recommendedName>
</protein>
<reference evidence="2 3" key="1">
    <citation type="journal article" date="2021" name="Sci. Rep.">
        <title>The distribution of antibiotic resistance genes in chicken gut microbiota commensals.</title>
        <authorList>
            <person name="Juricova H."/>
            <person name="Matiasovicova J."/>
            <person name="Kubasova T."/>
            <person name="Cejkova D."/>
            <person name="Rychlik I."/>
        </authorList>
    </citation>
    <scope>NUCLEOTIDE SEQUENCE [LARGE SCALE GENOMIC DNA]</scope>
    <source>
        <strain evidence="2 3">An770</strain>
    </source>
</reference>
<organism evidence="2 3">
    <name type="scientific">Drancourtella massiliensis</name>
    <dbReference type="NCBI Taxonomy" id="1632013"/>
    <lineage>
        <taxon>Bacteria</taxon>
        <taxon>Bacillati</taxon>
        <taxon>Bacillota</taxon>
        <taxon>Clostridia</taxon>
        <taxon>Eubacteriales</taxon>
        <taxon>Oscillospiraceae</taxon>
        <taxon>Drancourtella</taxon>
    </lineage>
</organism>
<sequence length="431" mass="49434">MLNLRIRKNLDLFIVFLIIMQLVFLKFNGYEQIGNKLLTALIGVTVIKHIYKFMSNSVEILLLGLLVFLFLINILLLGGSPGNIRSNIAILLYPILSVLFIGYFIENYSKEFFGMMKKAFYLINGYYLLNVIVLMIQLQGNGFMVGRNAAGTINPMYEDLIAGLLGYSGTHQLSLFLVFVVLYNLTYWKYVVRKSRKNILFIYILLNVIFGCYISIENYNQAFFFLLPLAFILYILSIGIDASEMRIPDKTIMKYIVLAIGILFIIYILYNRNIWVQEFIDDNILDKLDMASSAMDMGLSANGSDERFAIILYGLNNYDGWCLGRGFGNYFIYSGGALGFRHFGQGSIGTLICLGGIWFVLAWVLLNAFILTKTIFRRINLVGFMIIVAYYIFLGVYCQVAYDNIVALWAIMSLLPIRFARDLKEKRIERY</sequence>
<feature type="transmembrane region" description="Helical" evidence="1">
    <location>
        <begin position="9"/>
        <end position="27"/>
    </location>
</feature>
<keyword evidence="3" id="KW-1185">Reference proteome</keyword>
<feature type="transmembrane region" description="Helical" evidence="1">
    <location>
        <begin position="120"/>
        <end position="140"/>
    </location>
</feature>
<evidence type="ECO:0000313" key="3">
    <source>
        <dbReference type="Proteomes" id="UP000775686"/>
    </source>
</evidence>
<dbReference type="EMBL" id="JACJKH010000013">
    <property type="protein sequence ID" value="MBM6744343.1"/>
    <property type="molecule type" value="Genomic_DNA"/>
</dbReference>